<evidence type="ECO:0000256" key="1">
    <source>
        <dbReference type="SAM" id="MobiDB-lite"/>
    </source>
</evidence>
<comment type="caution">
    <text evidence="2">The sequence shown here is derived from an EMBL/GenBank/DDBJ whole genome shotgun (WGS) entry which is preliminary data.</text>
</comment>
<name>A0AAN8RNE5_9PEZI</name>
<evidence type="ECO:0000313" key="2">
    <source>
        <dbReference type="EMBL" id="KAK6357223.1"/>
    </source>
</evidence>
<evidence type="ECO:0000313" key="3">
    <source>
        <dbReference type="Proteomes" id="UP001313282"/>
    </source>
</evidence>
<gene>
    <name evidence="2" type="ORF">TWF718_001546</name>
</gene>
<protein>
    <submittedName>
        <fullName evidence="2">Uncharacterized protein</fullName>
    </submittedName>
</protein>
<dbReference type="EMBL" id="JAVHNR010000001">
    <property type="protein sequence ID" value="KAK6357223.1"/>
    <property type="molecule type" value="Genomic_DNA"/>
</dbReference>
<dbReference type="Proteomes" id="UP001313282">
    <property type="component" value="Unassembled WGS sequence"/>
</dbReference>
<feature type="region of interest" description="Disordered" evidence="1">
    <location>
        <begin position="180"/>
        <end position="237"/>
    </location>
</feature>
<organism evidence="2 3">
    <name type="scientific">Orbilia javanica</name>
    <dbReference type="NCBI Taxonomy" id="47235"/>
    <lineage>
        <taxon>Eukaryota</taxon>
        <taxon>Fungi</taxon>
        <taxon>Dikarya</taxon>
        <taxon>Ascomycota</taxon>
        <taxon>Pezizomycotina</taxon>
        <taxon>Orbiliomycetes</taxon>
        <taxon>Orbiliales</taxon>
        <taxon>Orbiliaceae</taxon>
        <taxon>Orbilia</taxon>
    </lineage>
</organism>
<keyword evidence="3" id="KW-1185">Reference proteome</keyword>
<proteinExistence type="predicted"/>
<dbReference type="AlphaFoldDB" id="A0AAN8RNE5"/>
<sequence>MDIDPPNSPTTNIVPTINGITCGDGPTYVGWCGGGINKRKLYVTNAHRPNEQWSVVKSSRTEDENLYMGAQVDQDGFTGRDCWQGIHFRGVTWIKHGRGCHIYFLVTWDGYSDWRWAMTLGSLITLRECDEDPRRVGKTTAMDEISKWAQLKAHVTDFIPTRQLPYEILNIYERRKRQANWRAQGPTAGHPVESDPVSMPSNGNPPPRFQMPTPPPDNPQQTQNSTRSTFNAPPRTSELEIRVNEMMERLTAIEALLMQFATGGGSQ</sequence>
<reference evidence="2 3" key="1">
    <citation type="submission" date="2019-10" db="EMBL/GenBank/DDBJ databases">
        <authorList>
            <person name="Palmer J.M."/>
        </authorList>
    </citation>
    <scope>NUCLEOTIDE SEQUENCE [LARGE SCALE GENOMIC DNA]</scope>
    <source>
        <strain evidence="2 3">TWF718</strain>
    </source>
</reference>
<accession>A0AAN8RNE5</accession>
<feature type="compositionally biased region" description="Pro residues" evidence="1">
    <location>
        <begin position="203"/>
        <end position="218"/>
    </location>
</feature>